<feature type="region of interest" description="Disordered" evidence="1">
    <location>
        <begin position="690"/>
        <end position="712"/>
    </location>
</feature>
<feature type="region of interest" description="Disordered" evidence="1">
    <location>
        <begin position="166"/>
        <end position="223"/>
    </location>
</feature>
<reference evidence="3" key="2">
    <citation type="submission" date="2013-10" db="EMBL/GenBank/DDBJ databases">
        <authorList>
            <person name="Aslett M."/>
        </authorList>
    </citation>
    <scope>NUCLEOTIDE SEQUENCE [LARGE SCALE GENOMIC DNA]</scope>
    <source>
        <strain evidence="3">Weybridge</strain>
    </source>
</reference>
<dbReference type="GeneID" id="25334494"/>
<dbReference type="RefSeq" id="XP_013333515.1">
    <property type="nucleotide sequence ID" value="XM_013478061.1"/>
</dbReference>
<dbReference type="GO" id="GO:0036159">
    <property type="term" value="P:inner dynein arm assembly"/>
    <property type="evidence" value="ECO:0007669"/>
    <property type="project" value="TreeGrafter"/>
</dbReference>
<dbReference type="InterPro" id="IPR008978">
    <property type="entry name" value="HSP20-like_chaperone"/>
</dbReference>
<proteinExistence type="predicted"/>
<evidence type="ECO:0000256" key="1">
    <source>
        <dbReference type="SAM" id="MobiDB-lite"/>
    </source>
</evidence>
<keyword evidence="4" id="KW-1185">Reference proteome</keyword>
<reference evidence="3" key="1">
    <citation type="submission" date="2013-10" db="EMBL/GenBank/DDBJ databases">
        <title>Genomic analysis of the causative agents of coccidiosis in chickens.</title>
        <authorList>
            <person name="Reid A.J."/>
            <person name="Blake D."/>
            <person name="Billington K."/>
            <person name="Browne H."/>
            <person name="Dunn M."/>
            <person name="Hung S."/>
            <person name="Kawahara F."/>
            <person name="Miranda-Saavedra D."/>
            <person name="Mourier T."/>
            <person name="Nagra H."/>
            <person name="Otto T.D."/>
            <person name="Rawlings N."/>
            <person name="Sanchez A."/>
            <person name="Sanders M."/>
            <person name="Subramaniam C."/>
            <person name="Tay Y."/>
            <person name="Dear P."/>
            <person name="Doerig C."/>
            <person name="Gruber A."/>
            <person name="Parkinson J."/>
            <person name="Shirley M."/>
            <person name="Wan K.L."/>
            <person name="Berriman M."/>
            <person name="Tomley F."/>
            <person name="Pain A."/>
        </authorList>
    </citation>
    <scope>NUCLEOTIDE SEQUENCE [LARGE SCALE GENOMIC DNA]</scope>
    <source>
        <strain evidence="3">Weybridge</strain>
    </source>
</reference>
<sequence>MPNTIAYQWSQTVTHLSLRLRIPFLKGNLQQEQRDRQLSVILASCYLRVCWPPWLLEIDFWGDVAFRSATVTPGVECLTIIVPKAEEGMWGSLTAASNPKLQQNITERRQLSLAAYTEWQEQLQQQRIAAREARKQQQQKHVWRQEQEQREWHKRQKEIQVQQVLEQLPDSGWKPPSCTETHDDANRPLDGDQAWEKVQELSEANTTEDASGSREGRQELQARGDACHAPVLGEGSYCSVTLGEEEDSIVAYDGKQDDEAGKAQVETSIPPGSTQRGAGFLQASRCTSDEALSTASISTDPVLCGHRAQPISSTNKNVALPEVHLPVQPCTKVKVSFAARRPNRVPARGPLPAPLPKAELDLARDICTREKPEDLCRQQEANPAWLHSKATRLLISGDAAAADEAYSLILHPAKHHCLHRLAFIKALSGRSLARLSLGDAEKVKQELHREEDAAAAVAGQLQHKGLIHEESLYLQHVLLARRAAAFLRLDALEEAAKSLEELLELKPSQTPSTVYHTHADGNCKLDNHRTAVFADLMHIRRLQHLRKVKEEADNVLQLALATHQEWIAVHSPLPEPQEAGCSHEKQQPATVDGNDPSCDVAQTEPVPEFTTVASLLQAAVQASTTENSFFPFPVAAATVLASMALALMQLQQSSSASVAGSALTTAEILIQHAEERLKLQQIETLRSLSPTEEAVDKADHDRLMSSRGPTEYPHCPSTRYSAGHLGVLHQVRLHLYYALHNPALLSFVVTVNTISLKEPRENHCALGTWIHNFHEIVATRARELACLLLASLEPRLPSAACKQTPN</sequence>
<feature type="domain" description="CS" evidence="2">
    <location>
        <begin position="2"/>
        <end position="94"/>
    </location>
</feature>
<evidence type="ECO:0000259" key="2">
    <source>
        <dbReference type="PROSITE" id="PS51203"/>
    </source>
</evidence>
<feature type="compositionally biased region" description="Basic and acidic residues" evidence="1">
    <location>
        <begin position="211"/>
        <end position="223"/>
    </location>
</feature>
<dbReference type="Proteomes" id="UP000030763">
    <property type="component" value="Unassembled WGS sequence"/>
</dbReference>
<dbReference type="PANTHER" id="PTHR46492">
    <property type="entry name" value="DYNEIN ASSEMBLY FACTOR 4, AXONEMAL"/>
    <property type="match status" value="1"/>
</dbReference>
<dbReference type="GO" id="GO:0036158">
    <property type="term" value="P:outer dynein arm assembly"/>
    <property type="evidence" value="ECO:0007669"/>
    <property type="project" value="TreeGrafter"/>
</dbReference>
<evidence type="ECO:0000313" key="4">
    <source>
        <dbReference type="Proteomes" id="UP000030763"/>
    </source>
</evidence>
<accession>U6M5B1</accession>
<organism evidence="3 4">
    <name type="scientific">Eimeria maxima</name>
    <name type="common">Coccidian parasite</name>
    <dbReference type="NCBI Taxonomy" id="5804"/>
    <lineage>
        <taxon>Eukaryota</taxon>
        <taxon>Sar</taxon>
        <taxon>Alveolata</taxon>
        <taxon>Apicomplexa</taxon>
        <taxon>Conoidasida</taxon>
        <taxon>Coccidia</taxon>
        <taxon>Eucoccidiorida</taxon>
        <taxon>Eimeriorina</taxon>
        <taxon>Eimeriidae</taxon>
        <taxon>Eimeria</taxon>
    </lineage>
</organism>
<dbReference type="PROSITE" id="PS51203">
    <property type="entry name" value="CS"/>
    <property type="match status" value="1"/>
</dbReference>
<feature type="compositionally biased region" description="Basic and acidic residues" evidence="1">
    <location>
        <begin position="694"/>
        <end position="704"/>
    </location>
</feature>
<dbReference type="GO" id="GO:0003341">
    <property type="term" value="P:cilium movement"/>
    <property type="evidence" value="ECO:0007669"/>
    <property type="project" value="TreeGrafter"/>
</dbReference>
<dbReference type="VEuPathDB" id="ToxoDB:EMWEY_00005080"/>
<evidence type="ECO:0000313" key="3">
    <source>
        <dbReference type="EMBL" id="CDJ56865.1"/>
    </source>
</evidence>
<dbReference type="OMA" id="TETHACE"/>
<gene>
    <name evidence="3" type="ORF">EMWEY_00005080</name>
</gene>
<dbReference type="InterPro" id="IPR052004">
    <property type="entry name" value="Dynein_assembly_factor_4"/>
</dbReference>
<dbReference type="InterPro" id="IPR007052">
    <property type="entry name" value="CS_dom"/>
</dbReference>
<feature type="region of interest" description="Disordered" evidence="1">
    <location>
        <begin position="573"/>
        <end position="602"/>
    </location>
</feature>
<feature type="compositionally biased region" description="Basic and acidic residues" evidence="1">
    <location>
        <begin position="180"/>
        <end position="200"/>
    </location>
</feature>
<dbReference type="EMBL" id="HG719156">
    <property type="protein sequence ID" value="CDJ56865.1"/>
    <property type="molecule type" value="Genomic_DNA"/>
</dbReference>
<dbReference type="PANTHER" id="PTHR46492:SF1">
    <property type="entry name" value="DYNEIN AXONEMAL ASSEMBLY FACTOR 4"/>
    <property type="match status" value="1"/>
</dbReference>
<name>U6M5B1_EIMMA</name>
<dbReference type="AlphaFoldDB" id="U6M5B1"/>
<dbReference type="OrthoDB" id="348005at2759"/>
<protein>
    <recommendedName>
        <fullName evidence="2">CS domain-containing protein</fullName>
    </recommendedName>
</protein>
<dbReference type="SUPFAM" id="SSF49764">
    <property type="entry name" value="HSP20-like chaperones"/>
    <property type="match status" value="1"/>
</dbReference>